<dbReference type="RefSeq" id="WP_380940067.1">
    <property type="nucleotide sequence ID" value="NZ_JBHUFC010000003.1"/>
</dbReference>
<protein>
    <submittedName>
        <fullName evidence="1">Uncharacterized protein</fullName>
    </submittedName>
</protein>
<evidence type="ECO:0000313" key="2">
    <source>
        <dbReference type="Proteomes" id="UP001597283"/>
    </source>
</evidence>
<evidence type="ECO:0000313" key="1">
    <source>
        <dbReference type="EMBL" id="MFD1787701.1"/>
    </source>
</evidence>
<dbReference type="Proteomes" id="UP001597283">
    <property type="component" value="Unassembled WGS sequence"/>
</dbReference>
<dbReference type="EMBL" id="JBHUFC010000003">
    <property type="protein sequence ID" value="MFD1787701.1"/>
    <property type="molecule type" value="Genomic_DNA"/>
</dbReference>
<sequence>MGDGIDHDLPWGWWLRAHGGKLQDEHGRLWLSVRDAFWQGRLCFPEVHFAPEQQELMLRTLSALRRRWLSGAENRHDLFNGDMMIWRFYMCWLASIGMLELTVGRSALEAPLSAEGRSVLLMLQATRDPEWERLPIDELLETVSYARSAEQDEKERRLVAFEKETSFRRHQFARERVGRSYVVTLTSVAVDARMPTRRVTWSQAFVDPNVRDALYEWLAERVDCWETWGGIAYRRGADAFNSHLLSLVIASGNFPA</sequence>
<keyword evidence="2" id="KW-1185">Reference proteome</keyword>
<organism evidence="1 2">
    <name type="scientific">Sphingomonas floccifaciens</name>
    <dbReference type="NCBI Taxonomy" id="1844115"/>
    <lineage>
        <taxon>Bacteria</taxon>
        <taxon>Pseudomonadati</taxon>
        <taxon>Pseudomonadota</taxon>
        <taxon>Alphaproteobacteria</taxon>
        <taxon>Sphingomonadales</taxon>
        <taxon>Sphingomonadaceae</taxon>
        <taxon>Sphingomonas</taxon>
    </lineage>
</organism>
<comment type="caution">
    <text evidence="1">The sequence shown here is derived from an EMBL/GenBank/DDBJ whole genome shotgun (WGS) entry which is preliminary data.</text>
</comment>
<accession>A0ABW4ND21</accession>
<gene>
    <name evidence="1" type="ORF">ACFSC3_08960</name>
</gene>
<reference evidence="2" key="1">
    <citation type="journal article" date="2019" name="Int. J. Syst. Evol. Microbiol.">
        <title>The Global Catalogue of Microorganisms (GCM) 10K type strain sequencing project: providing services to taxonomists for standard genome sequencing and annotation.</title>
        <authorList>
            <consortium name="The Broad Institute Genomics Platform"/>
            <consortium name="The Broad Institute Genome Sequencing Center for Infectious Disease"/>
            <person name="Wu L."/>
            <person name="Ma J."/>
        </authorList>
    </citation>
    <scope>NUCLEOTIDE SEQUENCE [LARGE SCALE GENOMIC DNA]</scope>
    <source>
        <strain evidence="2">Q85</strain>
    </source>
</reference>
<name>A0ABW4ND21_9SPHN</name>
<proteinExistence type="predicted"/>